<organism evidence="6 7">
    <name type="scientific">Pigmentiphaga kullae</name>
    <dbReference type="NCBI Taxonomy" id="151784"/>
    <lineage>
        <taxon>Bacteria</taxon>
        <taxon>Pseudomonadati</taxon>
        <taxon>Pseudomonadota</taxon>
        <taxon>Betaproteobacteria</taxon>
        <taxon>Burkholderiales</taxon>
        <taxon>Alcaligenaceae</taxon>
        <taxon>Pigmentiphaga</taxon>
    </lineage>
</organism>
<dbReference type="PANTHER" id="PTHR43248:SF29">
    <property type="entry name" value="TRIPEPTIDYL AMINOPEPTIDASE"/>
    <property type="match status" value="1"/>
</dbReference>
<dbReference type="GO" id="GO:0016787">
    <property type="term" value="F:hydrolase activity"/>
    <property type="evidence" value="ECO:0007669"/>
    <property type="project" value="UniProtKB-KW"/>
</dbReference>
<dbReference type="InterPro" id="IPR029058">
    <property type="entry name" value="AB_hydrolase_fold"/>
</dbReference>
<feature type="domain" description="AB hydrolase-1" evidence="4">
    <location>
        <begin position="120"/>
        <end position="303"/>
    </location>
</feature>
<dbReference type="Pfam" id="PF08386">
    <property type="entry name" value="Abhydrolase_4"/>
    <property type="match status" value="1"/>
</dbReference>
<sequence length="531" mass="55542">MGAGTMARTRTRHGGRQAHPWTAAAVAALLLTGCGGGSDDGDPATRKNLAATTVAVSAPDWRACETVFPDGTVPSLVDGERYDCAVVRVPLDYADPKGKTLDLALRRRPADDARNRIGSLVIEPGGPGGSGVGAVPDFAGKLSAQVRQRFDIVGFDPRGVGHTRPTGSLPDAPALRCGGALATYFAHDLGDTSAAGAKALDAAAASYARTCRDDPVFPLMGTMNVVRDVEVLRRAMGDARLTYLGVSYGTEVGIVYADLYPSHIRAMIIDGVVNPAQSGTTILVNQAVSWNRGLERFFSWCADNAEQCPIRDQAEGQFREMLARAHAAPVRMDYKGTPIPLSTGWLTLVSVLGIYEPAAYPSLAAAIGSAAQAPADWDPMREKASGLANSESLGPAVWTTCMDQPLPQGAAFEDIVAQAAAAAPLTGAVQANINRPCAHLPVAPDPVPTNYRAQGSPPIMVWGTTGDPATPFQSSRDVVAQLANASLFVFEADQHVAMGGGPGRKACVVDVQSDYLLTATLVPQKNACKGD</sequence>
<feature type="domain" description="Peptidase S33 tripeptidyl aminopeptidase-like C-terminal" evidence="5">
    <location>
        <begin position="424"/>
        <end position="528"/>
    </location>
</feature>
<gene>
    <name evidence="6" type="ORF">EV675_4808</name>
</gene>
<evidence type="ECO:0000259" key="5">
    <source>
        <dbReference type="Pfam" id="PF08386"/>
    </source>
</evidence>
<keyword evidence="2" id="KW-0732">Signal</keyword>
<name>A0A4Q7N7X7_9BURK</name>
<comment type="caution">
    <text evidence="6">The sequence shown here is derived from an EMBL/GenBank/DDBJ whole genome shotgun (WGS) entry which is preliminary data.</text>
</comment>
<evidence type="ECO:0000256" key="3">
    <source>
        <dbReference type="ARBA" id="ARBA00022801"/>
    </source>
</evidence>
<proteinExistence type="inferred from homology"/>
<dbReference type="AlphaFoldDB" id="A0A4Q7N7X7"/>
<dbReference type="SUPFAM" id="SSF53474">
    <property type="entry name" value="alpha/beta-Hydrolases"/>
    <property type="match status" value="1"/>
</dbReference>
<evidence type="ECO:0000256" key="1">
    <source>
        <dbReference type="ARBA" id="ARBA00010088"/>
    </source>
</evidence>
<reference evidence="6 7" key="1">
    <citation type="submission" date="2019-02" db="EMBL/GenBank/DDBJ databases">
        <title>Genomic Encyclopedia of Type Strains, Phase IV (KMG-IV): sequencing the most valuable type-strain genomes for metagenomic binning, comparative biology and taxonomic classification.</title>
        <authorList>
            <person name="Goeker M."/>
        </authorList>
    </citation>
    <scope>NUCLEOTIDE SEQUENCE [LARGE SCALE GENOMIC DNA]</scope>
    <source>
        <strain evidence="6 7">K24</strain>
    </source>
</reference>
<comment type="similarity">
    <text evidence="1">Belongs to the peptidase S33 family.</text>
</comment>
<accession>A0A4Q7N7X7</accession>
<evidence type="ECO:0000313" key="7">
    <source>
        <dbReference type="Proteomes" id="UP000292445"/>
    </source>
</evidence>
<protein>
    <submittedName>
        <fullName evidence="6">TAP-like protein</fullName>
    </submittedName>
</protein>
<evidence type="ECO:0000256" key="2">
    <source>
        <dbReference type="ARBA" id="ARBA00022729"/>
    </source>
</evidence>
<dbReference type="InterPro" id="IPR000073">
    <property type="entry name" value="AB_hydrolase_1"/>
</dbReference>
<evidence type="ECO:0000313" key="6">
    <source>
        <dbReference type="EMBL" id="RZS78166.1"/>
    </source>
</evidence>
<dbReference type="Gene3D" id="3.40.50.1820">
    <property type="entry name" value="alpha/beta hydrolase"/>
    <property type="match status" value="1"/>
</dbReference>
<dbReference type="InterPro" id="IPR013595">
    <property type="entry name" value="Pept_S33_TAP-like_C"/>
</dbReference>
<dbReference type="Pfam" id="PF00561">
    <property type="entry name" value="Abhydrolase_1"/>
    <property type="match status" value="1"/>
</dbReference>
<dbReference type="Proteomes" id="UP000292445">
    <property type="component" value="Unassembled WGS sequence"/>
</dbReference>
<dbReference type="EMBL" id="SGXC01000003">
    <property type="protein sequence ID" value="RZS78166.1"/>
    <property type="molecule type" value="Genomic_DNA"/>
</dbReference>
<keyword evidence="3" id="KW-0378">Hydrolase</keyword>
<keyword evidence="7" id="KW-1185">Reference proteome</keyword>
<evidence type="ECO:0000259" key="4">
    <source>
        <dbReference type="Pfam" id="PF00561"/>
    </source>
</evidence>
<dbReference type="InterPro" id="IPR051601">
    <property type="entry name" value="Serine_prot/Carboxylest_S33"/>
</dbReference>
<dbReference type="PANTHER" id="PTHR43248">
    <property type="entry name" value="2-SUCCINYL-6-HYDROXY-2,4-CYCLOHEXADIENE-1-CARBOXYLATE SYNTHASE"/>
    <property type="match status" value="1"/>
</dbReference>